<dbReference type="FunFam" id="3.30.980.10:FF:000005">
    <property type="entry name" value="Threonyl-tRNA synthetase, mitochondrial"/>
    <property type="match status" value="1"/>
</dbReference>
<evidence type="ECO:0000256" key="13">
    <source>
        <dbReference type="HAMAP-Rule" id="MF_00184"/>
    </source>
</evidence>
<dbReference type="HAMAP" id="MF_00184">
    <property type="entry name" value="Thr_tRNA_synth"/>
    <property type="match status" value="1"/>
</dbReference>
<dbReference type="SUPFAM" id="SSF55681">
    <property type="entry name" value="Class II aaRS and biotin synthetases"/>
    <property type="match status" value="1"/>
</dbReference>
<keyword evidence="11 13" id="KW-0030">Aminoacyl-tRNA synthetase</keyword>
<dbReference type="Pfam" id="PF00587">
    <property type="entry name" value="tRNA-synt_2b"/>
    <property type="match status" value="1"/>
</dbReference>
<evidence type="ECO:0000313" key="17">
    <source>
        <dbReference type="Proteomes" id="UP000295334"/>
    </source>
</evidence>
<feature type="binding site" evidence="13">
    <location>
        <position position="520"/>
    </location>
    <ligand>
        <name>Zn(2+)</name>
        <dbReference type="ChEBI" id="CHEBI:29105"/>
        <note>catalytic</note>
    </ligand>
</feature>
<dbReference type="Gene3D" id="3.10.20.30">
    <property type="match status" value="1"/>
</dbReference>
<dbReference type="SMART" id="SM00863">
    <property type="entry name" value="tRNA_SAD"/>
    <property type="match status" value="1"/>
</dbReference>
<dbReference type="FunFam" id="3.30.54.20:FF:000002">
    <property type="entry name" value="Threonine--tRNA ligase"/>
    <property type="match status" value="1"/>
</dbReference>
<evidence type="ECO:0000256" key="1">
    <source>
        <dbReference type="ARBA" id="ARBA00008226"/>
    </source>
</evidence>
<evidence type="ECO:0000256" key="2">
    <source>
        <dbReference type="ARBA" id="ARBA00022490"/>
    </source>
</evidence>
<dbReference type="GO" id="GO:0046872">
    <property type="term" value="F:metal ion binding"/>
    <property type="evidence" value="ECO:0007669"/>
    <property type="project" value="UniProtKB-KW"/>
</dbReference>
<evidence type="ECO:0000256" key="9">
    <source>
        <dbReference type="ARBA" id="ARBA00022884"/>
    </source>
</evidence>
<dbReference type="GO" id="GO:0006435">
    <property type="term" value="P:threonyl-tRNA aminoacylation"/>
    <property type="evidence" value="ECO:0007669"/>
    <property type="project" value="UniProtKB-UniRule"/>
</dbReference>
<dbReference type="GO" id="GO:0005737">
    <property type="term" value="C:cytoplasm"/>
    <property type="evidence" value="ECO:0007669"/>
    <property type="project" value="UniProtKB-SubCell"/>
</dbReference>
<dbReference type="PANTHER" id="PTHR11451:SF44">
    <property type="entry name" value="THREONINE--TRNA LIGASE, CHLOROPLASTIC_MITOCHONDRIAL 2"/>
    <property type="match status" value="1"/>
</dbReference>
<dbReference type="GO" id="GO:0005524">
    <property type="term" value="F:ATP binding"/>
    <property type="evidence" value="ECO:0007669"/>
    <property type="project" value="UniProtKB-UniRule"/>
</dbReference>
<dbReference type="InterPro" id="IPR002320">
    <property type="entry name" value="Thr-tRNA-ligase_IIa"/>
</dbReference>
<dbReference type="EMBL" id="SJZI01000002">
    <property type="protein sequence ID" value="TCJ19055.1"/>
    <property type="molecule type" value="Genomic_DNA"/>
</dbReference>
<dbReference type="FunFam" id="3.40.50.800:FF:000001">
    <property type="entry name" value="Threonine--tRNA ligase"/>
    <property type="match status" value="1"/>
</dbReference>
<comment type="subunit">
    <text evidence="13">Homodimer.</text>
</comment>
<evidence type="ECO:0000256" key="12">
    <source>
        <dbReference type="ARBA" id="ARBA00049515"/>
    </source>
</evidence>
<evidence type="ECO:0000256" key="6">
    <source>
        <dbReference type="ARBA" id="ARBA00022741"/>
    </source>
</evidence>
<dbReference type="InterPro" id="IPR036621">
    <property type="entry name" value="Anticodon-bd_dom_sf"/>
</dbReference>
<keyword evidence="7 13" id="KW-0862">Zinc</keyword>
<dbReference type="PROSITE" id="PS51880">
    <property type="entry name" value="TGS"/>
    <property type="match status" value="1"/>
</dbReference>
<evidence type="ECO:0000256" key="11">
    <source>
        <dbReference type="ARBA" id="ARBA00023146"/>
    </source>
</evidence>
<dbReference type="CDD" id="cd00771">
    <property type="entry name" value="ThrRS_core"/>
    <property type="match status" value="1"/>
</dbReference>
<keyword evidence="8 13" id="KW-0067">ATP-binding</keyword>
<organism evidence="16 17">
    <name type="scientific">Flaviaesturariibacter flavus</name>
    <dbReference type="NCBI Taxonomy" id="2502780"/>
    <lineage>
        <taxon>Bacteria</taxon>
        <taxon>Pseudomonadati</taxon>
        <taxon>Bacteroidota</taxon>
        <taxon>Chitinophagia</taxon>
        <taxon>Chitinophagales</taxon>
        <taxon>Chitinophagaceae</taxon>
        <taxon>Flaviaestuariibacter</taxon>
    </lineage>
</organism>
<feature type="binding site" evidence="13">
    <location>
        <position position="338"/>
    </location>
    <ligand>
        <name>Zn(2+)</name>
        <dbReference type="ChEBI" id="CHEBI:29105"/>
        <note>catalytic</note>
    </ligand>
</feature>
<dbReference type="SUPFAM" id="SSF55186">
    <property type="entry name" value="ThrRS/AlaRS common domain"/>
    <property type="match status" value="1"/>
</dbReference>
<dbReference type="InterPro" id="IPR012676">
    <property type="entry name" value="TGS-like"/>
</dbReference>
<keyword evidence="10 13" id="KW-0648">Protein biosynthesis</keyword>
<dbReference type="InterPro" id="IPR004154">
    <property type="entry name" value="Anticodon-bd"/>
</dbReference>
<evidence type="ECO:0000256" key="4">
    <source>
        <dbReference type="ARBA" id="ARBA00022598"/>
    </source>
</evidence>
<evidence type="ECO:0000259" key="15">
    <source>
        <dbReference type="PROSITE" id="PS51880"/>
    </source>
</evidence>
<protein>
    <recommendedName>
        <fullName evidence="13">Threonine--tRNA ligase</fullName>
        <ecNumber evidence="13">6.1.1.3</ecNumber>
    </recommendedName>
    <alternativeName>
        <fullName evidence="13">Threonyl-tRNA synthetase</fullName>
        <shortName evidence="13">ThrRS</shortName>
    </alternativeName>
</protein>
<evidence type="ECO:0000259" key="14">
    <source>
        <dbReference type="PROSITE" id="PS50862"/>
    </source>
</evidence>
<dbReference type="GO" id="GO:0000049">
    <property type="term" value="F:tRNA binding"/>
    <property type="evidence" value="ECO:0007669"/>
    <property type="project" value="UniProtKB-KW"/>
</dbReference>
<sequence length="647" mass="73990">MNDQINITLPDGSVRQYPKGTTGMDIAKSISEGLARKVLAAEVNGEVWDLSRPIDGDASFKLLTFDDAGGKNTFWHSSAHLMAEAIEAQFPGVKFWVGPPVDNGFYYDIDLGDRKMTEEDLAAIEKKMGELAKQSNPYVRKPIAKAEAIQYFTDKGDEYKLDLLENLPDGEITFYTQGGFTDLCRGPHIPNTGFIKAIKLTNIAGAYWKGSEKNKMLTRVYGVTFPKKEQLDEYLALLEEAKKRDHRKLGKELSIYTMDDDVGPGLIMWLPNGTVIIEELEKLAKETEEDGGYKRVVTPHIAKENMYLTSGHLPYYADSMYPPMEMEGEKYYLRSMNCPHHHKIFDALPKSYRDLPYRIAEYGTVYRYEQSGELFGLMRVRCLHMNDAHIYCTKEQFADEFRAVNEIYLKYFKIFGVDKYQMRLSLHSPEKLGIKYVNEPELWKETETMVREVLIESGIPFVEVQDEAAFYGPKIDVQIWSVIGREFTLATNQLDFSQGRSFKLHYTTEENTVETPLIIHRAPLGTHERFIGFLLEHYAGKLPTWLAPVQVKILPISDKFLDYAKEVRAQLKKADIRVEIDDRNEKIGKKIRDTELLKVPYMLVVGEKEMNEGKVSIRRQGKGDLGSQAIAEFLGAIVPEIKERRGE</sequence>
<dbReference type="Pfam" id="PF02824">
    <property type="entry name" value="TGS"/>
    <property type="match status" value="1"/>
</dbReference>
<feature type="binding site" evidence="13">
    <location>
        <position position="389"/>
    </location>
    <ligand>
        <name>Zn(2+)</name>
        <dbReference type="ChEBI" id="CHEBI:29105"/>
        <note>catalytic</note>
    </ligand>
</feature>
<keyword evidence="5 13" id="KW-0479">Metal-binding</keyword>
<keyword evidence="4 13" id="KW-0436">Ligase</keyword>
<dbReference type="NCBIfam" id="TIGR00418">
    <property type="entry name" value="thrS"/>
    <property type="match status" value="1"/>
</dbReference>
<comment type="catalytic activity">
    <reaction evidence="12 13">
        <text>tRNA(Thr) + L-threonine + ATP = L-threonyl-tRNA(Thr) + AMP + diphosphate + H(+)</text>
        <dbReference type="Rhea" id="RHEA:24624"/>
        <dbReference type="Rhea" id="RHEA-COMP:9670"/>
        <dbReference type="Rhea" id="RHEA-COMP:9704"/>
        <dbReference type="ChEBI" id="CHEBI:15378"/>
        <dbReference type="ChEBI" id="CHEBI:30616"/>
        <dbReference type="ChEBI" id="CHEBI:33019"/>
        <dbReference type="ChEBI" id="CHEBI:57926"/>
        <dbReference type="ChEBI" id="CHEBI:78442"/>
        <dbReference type="ChEBI" id="CHEBI:78534"/>
        <dbReference type="ChEBI" id="CHEBI:456215"/>
        <dbReference type="EC" id="6.1.1.3"/>
    </reaction>
</comment>
<dbReference type="Gene3D" id="3.30.980.10">
    <property type="entry name" value="Threonyl-trna Synthetase, Chain A, domain 2"/>
    <property type="match status" value="1"/>
</dbReference>
<feature type="domain" description="TGS" evidence="15">
    <location>
        <begin position="3"/>
        <end position="64"/>
    </location>
</feature>
<dbReference type="RefSeq" id="WP_131446000.1">
    <property type="nucleotide sequence ID" value="NZ_SJZI01000002.1"/>
</dbReference>
<dbReference type="InterPro" id="IPR018163">
    <property type="entry name" value="Thr/Ala-tRNA-synth_IIc_edit"/>
</dbReference>
<dbReference type="PRINTS" id="PR01047">
    <property type="entry name" value="TRNASYNTHTHR"/>
</dbReference>
<reference evidence="16 17" key="1">
    <citation type="submission" date="2019-03" db="EMBL/GenBank/DDBJ databases">
        <authorList>
            <person name="Kim M.K.M."/>
        </authorList>
    </citation>
    <scope>NUCLEOTIDE SEQUENCE [LARGE SCALE GENOMIC DNA]</scope>
    <source>
        <strain evidence="16 17">17J68-12</strain>
    </source>
</reference>
<keyword evidence="6 13" id="KW-0547">Nucleotide-binding</keyword>
<dbReference type="InterPro" id="IPR004095">
    <property type="entry name" value="TGS"/>
</dbReference>
<evidence type="ECO:0000256" key="7">
    <source>
        <dbReference type="ARBA" id="ARBA00022833"/>
    </source>
</evidence>
<dbReference type="InterPro" id="IPR012947">
    <property type="entry name" value="tRNA_SAD"/>
</dbReference>
<feature type="domain" description="Aminoacyl-transfer RNA synthetases class-II family profile" evidence="14">
    <location>
        <begin position="232"/>
        <end position="543"/>
    </location>
</feature>
<dbReference type="Gene3D" id="3.30.54.20">
    <property type="match status" value="1"/>
</dbReference>
<comment type="caution">
    <text evidence="16">The sequence shown here is derived from an EMBL/GenBank/DDBJ whole genome shotgun (WGS) entry which is preliminary data.</text>
</comment>
<dbReference type="SUPFAM" id="SSF81271">
    <property type="entry name" value="TGS-like"/>
    <property type="match status" value="1"/>
</dbReference>
<dbReference type="AlphaFoldDB" id="A0A4R1BPC0"/>
<dbReference type="InterPro" id="IPR002314">
    <property type="entry name" value="aa-tRNA-synt_IIb"/>
</dbReference>
<keyword evidence="2 13" id="KW-0963">Cytoplasm</keyword>
<gene>
    <name evidence="13 16" type="primary">thrS</name>
    <name evidence="16" type="ORF">EPD60_01160</name>
</gene>
<dbReference type="InterPro" id="IPR006195">
    <property type="entry name" value="aa-tRNA-synth_II"/>
</dbReference>
<dbReference type="Pfam" id="PF07973">
    <property type="entry name" value="tRNA_SAD"/>
    <property type="match status" value="1"/>
</dbReference>
<dbReference type="InterPro" id="IPR045864">
    <property type="entry name" value="aa-tRNA-synth_II/BPL/LPL"/>
</dbReference>
<evidence type="ECO:0000256" key="8">
    <source>
        <dbReference type="ARBA" id="ARBA00022840"/>
    </source>
</evidence>
<comment type="caution">
    <text evidence="13">Lacks conserved residue(s) required for the propagation of feature annotation.</text>
</comment>
<evidence type="ECO:0000313" key="16">
    <source>
        <dbReference type="EMBL" id="TCJ19055.1"/>
    </source>
</evidence>
<dbReference type="InterPro" id="IPR012675">
    <property type="entry name" value="Beta-grasp_dom_sf"/>
</dbReference>
<name>A0A4R1BPC0_9BACT</name>
<dbReference type="Pfam" id="PF03129">
    <property type="entry name" value="HGTP_anticodon"/>
    <property type="match status" value="1"/>
</dbReference>
<comment type="subcellular location">
    <subcellularLocation>
        <location evidence="13">Cytoplasm</location>
    </subcellularLocation>
</comment>
<comment type="cofactor">
    <cofactor evidence="13">
        <name>Zn(2+)</name>
        <dbReference type="ChEBI" id="CHEBI:29105"/>
    </cofactor>
    <text evidence="13">Binds 1 zinc ion per subunit.</text>
</comment>
<comment type="similarity">
    <text evidence="1 13">Belongs to the class-II aminoacyl-tRNA synthetase family.</text>
</comment>
<dbReference type="Gene3D" id="3.30.930.10">
    <property type="entry name" value="Bira Bifunctional Protein, Domain 2"/>
    <property type="match status" value="1"/>
</dbReference>
<evidence type="ECO:0000256" key="10">
    <source>
        <dbReference type="ARBA" id="ARBA00022917"/>
    </source>
</evidence>
<evidence type="ECO:0000256" key="3">
    <source>
        <dbReference type="ARBA" id="ARBA00022555"/>
    </source>
</evidence>
<keyword evidence="17" id="KW-1185">Reference proteome</keyword>
<keyword evidence="9 13" id="KW-0694">RNA-binding</keyword>
<keyword evidence="3 13" id="KW-0820">tRNA-binding</keyword>
<dbReference type="CDD" id="cd00860">
    <property type="entry name" value="ThrRS_anticodon"/>
    <property type="match status" value="1"/>
</dbReference>
<proteinExistence type="inferred from homology"/>
<dbReference type="PROSITE" id="PS50862">
    <property type="entry name" value="AA_TRNA_LIGASE_II"/>
    <property type="match status" value="1"/>
</dbReference>
<dbReference type="EC" id="6.1.1.3" evidence="13"/>
<dbReference type="SUPFAM" id="SSF52954">
    <property type="entry name" value="Class II aaRS ABD-related"/>
    <property type="match status" value="1"/>
</dbReference>
<dbReference type="PANTHER" id="PTHR11451">
    <property type="entry name" value="THREONINE-TRNA LIGASE"/>
    <property type="match status" value="1"/>
</dbReference>
<dbReference type="OrthoDB" id="9802304at2"/>
<accession>A0A4R1BPC0</accession>
<dbReference type="FunFam" id="3.30.930.10:FF:000002">
    <property type="entry name" value="Threonine--tRNA ligase"/>
    <property type="match status" value="1"/>
</dbReference>
<dbReference type="InterPro" id="IPR033728">
    <property type="entry name" value="ThrRS_core"/>
</dbReference>
<dbReference type="GO" id="GO:0004829">
    <property type="term" value="F:threonine-tRNA ligase activity"/>
    <property type="evidence" value="ECO:0007669"/>
    <property type="project" value="UniProtKB-UniRule"/>
</dbReference>
<evidence type="ECO:0000256" key="5">
    <source>
        <dbReference type="ARBA" id="ARBA00022723"/>
    </source>
</evidence>
<dbReference type="FunFam" id="3.10.20.30:FF:000005">
    <property type="entry name" value="Threonine--tRNA ligase"/>
    <property type="match status" value="1"/>
</dbReference>
<dbReference type="InterPro" id="IPR047246">
    <property type="entry name" value="ThrRS_anticodon"/>
</dbReference>
<dbReference type="Gene3D" id="3.40.50.800">
    <property type="entry name" value="Anticodon-binding domain"/>
    <property type="match status" value="1"/>
</dbReference>
<dbReference type="CDD" id="cd01667">
    <property type="entry name" value="TGS_ThrRS"/>
    <property type="match status" value="1"/>
</dbReference>
<dbReference type="Proteomes" id="UP000295334">
    <property type="component" value="Unassembled WGS sequence"/>
</dbReference>